<feature type="transmembrane region" description="Helical" evidence="6">
    <location>
        <begin position="369"/>
        <end position="391"/>
    </location>
</feature>
<keyword evidence="2" id="KW-1003">Cell membrane</keyword>
<sequence length="424" mass="47952">MEIFKRVFKNKSNKNIFTLLVGTGTAQAIPVLASLILTRLYTPEEYGLFAVFTSIVTMLATVVTLRYELAILVPKKEQDAINITVLSIISTIIISVILFVFLIIFKNHLLKLLNITDLGNWLYLVPLTLLFMGIYNSLNYLATRVGIFKVISKSRIYQTLSGSLSQVVLGLTHLGVGGLIIGSSVTNFMGNIKLFSNVYKSNTKEFKNISIAELKILAKKYSDYPKYGVPSSIFNNASIQLMSFIIPIFYSATLLGFYSLSQRIVITPMRVIGSAISQVFLNEASKELKERNTVEKSFMSTLKKLIIIAFPLYSVLFFSIEDIITFAFGTKWQPAGEITKILVLLLFFRFVVNPLSNVLNLYEKQKIVLLWQISLVCLTIGSLALSKILGLDFYSFLKLYVFLLSVNYVIMFFICYFTSRRHKQ</sequence>
<feature type="transmembrane region" description="Helical" evidence="6">
    <location>
        <begin position="305"/>
        <end position="329"/>
    </location>
</feature>
<dbReference type="RefSeq" id="WP_074599989.1">
    <property type="nucleotide sequence ID" value="NZ_FNHF01000003.1"/>
</dbReference>
<dbReference type="PANTHER" id="PTHR30250">
    <property type="entry name" value="PST FAMILY PREDICTED COLANIC ACID TRANSPORTER"/>
    <property type="match status" value="1"/>
</dbReference>
<dbReference type="STRING" id="482461.SAMN05216244_2922"/>
<evidence type="ECO:0000313" key="7">
    <source>
        <dbReference type="EMBL" id="SDM56480.1"/>
    </source>
</evidence>
<reference evidence="8" key="1">
    <citation type="submission" date="2016-10" db="EMBL/GenBank/DDBJ databases">
        <authorList>
            <person name="Varghese N."/>
            <person name="Submissions S."/>
        </authorList>
    </citation>
    <scope>NUCLEOTIDE SEQUENCE [LARGE SCALE GENOMIC DNA]</scope>
    <source>
        <strain evidence="8">CGMCC 1.6199</strain>
    </source>
</reference>
<evidence type="ECO:0000256" key="1">
    <source>
        <dbReference type="ARBA" id="ARBA00004651"/>
    </source>
</evidence>
<dbReference type="InterPro" id="IPR050833">
    <property type="entry name" value="Poly_Biosynth_Transport"/>
</dbReference>
<feature type="transmembrane region" description="Helical" evidence="6">
    <location>
        <begin position="239"/>
        <end position="260"/>
    </location>
</feature>
<keyword evidence="3 6" id="KW-0812">Transmembrane</keyword>
<evidence type="ECO:0000256" key="6">
    <source>
        <dbReference type="SAM" id="Phobius"/>
    </source>
</evidence>
<comment type="subcellular location">
    <subcellularLocation>
        <location evidence="1">Cell membrane</location>
        <topology evidence="1">Multi-pass membrane protein</topology>
    </subcellularLocation>
</comment>
<dbReference type="GO" id="GO:0005886">
    <property type="term" value="C:plasma membrane"/>
    <property type="evidence" value="ECO:0007669"/>
    <property type="project" value="UniProtKB-SubCell"/>
</dbReference>
<dbReference type="Pfam" id="PF13440">
    <property type="entry name" value="Polysacc_synt_3"/>
    <property type="match status" value="1"/>
</dbReference>
<accession>A0A1G9U982</accession>
<protein>
    <submittedName>
        <fullName evidence="7">Membrane protein involved in the export of O-antigen and teichoic acid</fullName>
    </submittedName>
</protein>
<dbReference type="OrthoDB" id="109075at2"/>
<keyword evidence="8" id="KW-1185">Reference proteome</keyword>
<feature type="transmembrane region" description="Helical" evidence="6">
    <location>
        <begin position="47"/>
        <end position="69"/>
    </location>
</feature>
<feature type="transmembrane region" description="Helical" evidence="6">
    <location>
        <begin position="163"/>
        <end position="185"/>
    </location>
</feature>
<keyword evidence="4 6" id="KW-1133">Transmembrane helix</keyword>
<evidence type="ECO:0000256" key="3">
    <source>
        <dbReference type="ARBA" id="ARBA00022692"/>
    </source>
</evidence>
<dbReference type="EMBL" id="FNHF01000003">
    <property type="protein sequence ID" value="SDM56480.1"/>
    <property type="molecule type" value="Genomic_DNA"/>
</dbReference>
<feature type="transmembrane region" description="Helical" evidence="6">
    <location>
        <begin position="397"/>
        <end position="418"/>
    </location>
</feature>
<name>A0A1G9U982_9BACI</name>
<organism evidence="7 8">
    <name type="scientific">Sediminibacillus halophilus</name>
    <dbReference type="NCBI Taxonomy" id="482461"/>
    <lineage>
        <taxon>Bacteria</taxon>
        <taxon>Bacillati</taxon>
        <taxon>Bacillota</taxon>
        <taxon>Bacilli</taxon>
        <taxon>Bacillales</taxon>
        <taxon>Bacillaceae</taxon>
        <taxon>Sediminibacillus</taxon>
    </lineage>
</organism>
<evidence type="ECO:0000313" key="8">
    <source>
        <dbReference type="Proteomes" id="UP000182347"/>
    </source>
</evidence>
<dbReference type="AlphaFoldDB" id="A0A1G9U982"/>
<feature type="transmembrane region" description="Helical" evidence="6">
    <location>
        <begin position="341"/>
        <end position="362"/>
    </location>
</feature>
<proteinExistence type="predicted"/>
<gene>
    <name evidence="7" type="ORF">SAMN05216244_2922</name>
</gene>
<dbReference type="Proteomes" id="UP000182347">
    <property type="component" value="Unassembled WGS sequence"/>
</dbReference>
<dbReference type="PANTHER" id="PTHR30250:SF28">
    <property type="entry name" value="POLYSACCHARIDE BIOSYNTHESIS PROTEIN"/>
    <property type="match status" value="1"/>
</dbReference>
<keyword evidence="5 6" id="KW-0472">Membrane</keyword>
<feature type="transmembrane region" description="Helical" evidence="6">
    <location>
        <begin position="81"/>
        <end position="105"/>
    </location>
</feature>
<evidence type="ECO:0000256" key="5">
    <source>
        <dbReference type="ARBA" id="ARBA00023136"/>
    </source>
</evidence>
<feature type="transmembrane region" description="Helical" evidence="6">
    <location>
        <begin position="121"/>
        <end position="142"/>
    </location>
</feature>
<evidence type="ECO:0000256" key="2">
    <source>
        <dbReference type="ARBA" id="ARBA00022475"/>
    </source>
</evidence>
<evidence type="ECO:0000256" key="4">
    <source>
        <dbReference type="ARBA" id="ARBA00022989"/>
    </source>
</evidence>